<reference evidence="3" key="1">
    <citation type="journal article" date="2011" name="Nat. Biotechnol.">
        <title>The genomic sequence of the Chinese hamster ovary (CHO)-K1 cell line.</title>
        <authorList>
            <person name="Xu X."/>
            <person name="Nagarajan H."/>
            <person name="Lewis N.E."/>
            <person name="Pan S."/>
            <person name="Cai Z."/>
            <person name="Liu X."/>
            <person name="Chen W."/>
            <person name="Xie M."/>
            <person name="Wang W."/>
            <person name="Hammond S."/>
            <person name="Andersen M.R."/>
            <person name="Neff N."/>
            <person name="Passarelli B."/>
            <person name="Koh W."/>
            <person name="Fan H.C."/>
            <person name="Wang J."/>
            <person name="Gui Y."/>
            <person name="Lee K.H."/>
            <person name="Betenbaugh M.J."/>
            <person name="Quake S.R."/>
            <person name="Famili I."/>
            <person name="Palsson B.O."/>
            <person name="Wang J."/>
        </authorList>
    </citation>
    <scope>NUCLEOTIDE SEQUENCE [LARGE SCALE GENOMIC DNA]</scope>
    <source>
        <strain evidence="3">CHO K1 cell line</strain>
    </source>
</reference>
<dbReference type="EMBL" id="JH000101">
    <property type="protein sequence ID" value="EGV92616.1"/>
    <property type="molecule type" value="Genomic_DNA"/>
</dbReference>
<proteinExistence type="predicted"/>
<evidence type="ECO:0000313" key="2">
    <source>
        <dbReference type="EMBL" id="EGV92616.1"/>
    </source>
</evidence>
<gene>
    <name evidence="2" type="ORF">I79_003873</name>
</gene>
<keyword evidence="1" id="KW-0812">Transmembrane</keyword>
<dbReference type="Proteomes" id="UP000001075">
    <property type="component" value="Unassembled WGS sequence"/>
</dbReference>
<keyword evidence="1" id="KW-1133">Transmembrane helix</keyword>
<dbReference type="AlphaFoldDB" id="G3H149"/>
<evidence type="ECO:0000256" key="1">
    <source>
        <dbReference type="SAM" id="Phobius"/>
    </source>
</evidence>
<name>G3H149_CRIGR</name>
<accession>G3H149</accession>
<keyword evidence="1" id="KW-0472">Membrane</keyword>
<evidence type="ECO:0000313" key="3">
    <source>
        <dbReference type="Proteomes" id="UP000001075"/>
    </source>
</evidence>
<organism evidence="2 3">
    <name type="scientific">Cricetulus griseus</name>
    <name type="common">Chinese hamster</name>
    <name type="synonym">Cricetulus barabensis griseus</name>
    <dbReference type="NCBI Taxonomy" id="10029"/>
    <lineage>
        <taxon>Eukaryota</taxon>
        <taxon>Metazoa</taxon>
        <taxon>Chordata</taxon>
        <taxon>Craniata</taxon>
        <taxon>Vertebrata</taxon>
        <taxon>Euteleostomi</taxon>
        <taxon>Mammalia</taxon>
        <taxon>Eutheria</taxon>
        <taxon>Euarchontoglires</taxon>
        <taxon>Glires</taxon>
        <taxon>Rodentia</taxon>
        <taxon>Myomorpha</taxon>
        <taxon>Muroidea</taxon>
        <taxon>Cricetidae</taxon>
        <taxon>Cricetinae</taxon>
        <taxon>Cricetulus</taxon>
    </lineage>
</organism>
<feature type="transmembrane region" description="Helical" evidence="1">
    <location>
        <begin position="20"/>
        <end position="42"/>
    </location>
</feature>
<dbReference type="InParanoid" id="G3H149"/>
<sequence>MPGIHQLAKLLACEPLPTWAGALYLAFLKTWILEIKLLFLCLQAKHFSQPTYKTLRSEIGAGEMALWL</sequence>
<protein>
    <submittedName>
        <fullName evidence="2">Uncharacterized protein</fullName>
    </submittedName>
</protein>